<evidence type="ECO:0000259" key="3">
    <source>
        <dbReference type="PROSITE" id="PS50977"/>
    </source>
</evidence>
<dbReference type="PRINTS" id="PR00455">
    <property type="entry name" value="HTHTETR"/>
</dbReference>
<dbReference type="Pfam" id="PF00440">
    <property type="entry name" value="TetR_N"/>
    <property type="match status" value="1"/>
</dbReference>
<proteinExistence type="predicted"/>
<keyword evidence="5" id="KW-1185">Reference proteome</keyword>
<name>A0ABV3F7P4_9NOCA</name>
<dbReference type="RefSeq" id="WP_357978210.1">
    <property type="nucleotide sequence ID" value="NZ_JBFAIH010000006.1"/>
</dbReference>
<dbReference type="InterPro" id="IPR009057">
    <property type="entry name" value="Homeodomain-like_sf"/>
</dbReference>
<feature type="domain" description="HTH tetR-type" evidence="3">
    <location>
        <begin position="13"/>
        <end position="73"/>
    </location>
</feature>
<organism evidence="4 5">
    <name type="scientific">Nocardia fusca</name>
    <dbReference type="NCBI Taxonomy" id="941183"/>
    <lineage>
        <taxon>Bacteria</taxon>
        <taxon>Bacillati</taxon>
        <taxon>Actinomycetota</taxon>
        <taxon>Actinomycetes</taxon>
        <taxon>Mycobacteriales</taxon>
        <taxon>Nocardiaceae</taxon>
        <taxon>Nocardia</taxon>
    </lineage>
</organism>
<dbReference type="Proteomes" id="UP001551658">
    <property type="component" value="Unassembled WGS sequence"/>
</dbReference>
<dbReference type="PANTHER" id="PTHR30055">
    <property type="entry name" value="HTH-TYPE TRANSCRIPTIONAL REGULATOR RUTR"/>
    <property type="match status" value="1"/>
</dbReference>
<dbReference type="Gene3D" id="1.10.10.60">
    <property type="entry name" value="Homeodomain-like"/>
    <property type="match status" value="1"/>
</dbReference>
<dbReference type="InterPro" id="IPR041678">
    <property type="entry name" value="TetR_C_16"/>
</dbReference>
<comment type="caution">
    <text evidence="4">The sequence shown here is derived from an EMBL/GenBank/DDBJ whole genome shotgun (WGS) entry which is preliminary data.</text>
</comment>
<dbReference type="EMBL" id="JBFAIH010000006">
    <property type="protein sequence ID" value="MEV0363721.1"/>
    <property type="molecule type" value="Genomic_DNA"/>
</dbReference>
<dbReference type="Gene3D" id="1.10.357.10">
    <property type="entry name" value="Tetracycline Repressor, domain 2"/>
    <property type="match status" value="1"/>
</dbReference>
<dbReference type="PROSITE" id="PS50977">
    <property type="entry name" value="HTH_TETR_2"/>
    <property type="match status" value="1"/>
</dbReference>
<evidence type="ECO:0000256" key="1">
    <source>
        <dbReference type="ARBA" id="ARBA00023125"/>
    </source>
</evidence>
<gene>
    <name evidence="4" type="ORF">AB0H72_13545</name>
</gene>
<dbReference type="InterPro" id="IPR036271">
    <property type="entry name" value="Tet_transcr_reg_TetR-rel_C_sf"/>
</dbReference>
<accession>A0ABV3F7P4</accession>
<dbReference type="Pfam" id="PF17920">
    <property type="entry name" value="TetR_C_16"/>
    <property type="match status" value="1"/>
</dbReference>
<dbReference type="PANTHER" id="PTHR30055:SF235">
    <property type="entry name" value="TRANSCRIPTIONAL REGULATORY PROTEIN"/>
    <property type="match status" value="1"/>
</dbReference>
<dbReference type="SUPFAM" id="SSF46689">
    <property type="entry name" value="Homeodomain-like"/>
    <property type="match status" value="1"/>
</dbReference>
<dbReference type="InterPro" id="IPR050109">
    <property type="entry name" value="HTH-type_TetR-like_transc_reg"/>
</dbReference>
<sequence>MSETQPTRAEQRRRTQERILRAATRLFAESGYERTTIRAVAAAAETDPSLVMRYFGSKEELFARVAVPEPDAPISGTPEQAAEQLLAALAAKIDGEPDSATLAAVRTMLTHSDTAQSVRAAMTARQRQAAAHLDPDDADLRAGLIGALTIGVVISRHLLHLDAVSDAATDRIVELLRPAVHEIAHGSTRISRPATGQEMSG</sequence>
<protein>
    <submittedName>
        <fullName evidence="4">TetR family transcriptional regulator</fullName>
    </submittedName>
</protein>
<evidence type="ECO:0000313" key="4">
    <source>
        <dbReference type="EMBL" id="MEV0363721.1"/>
    </source>
</evidence>
<keyword evidence="1 2" id="KW-0238">DNA-binding</keyword>
<reference evidence="4 5" key="1">
    <citation type="submission" date="2024-06" db="EMBL/GenBank/DDBJ databases">
        <title>The Natural Products Discovery Center: Release of the First 8490 Sequenced Strains for Exploring Actinobacteria Biosynthetic Diversity.</title>
        <authorList>
            <person name="Kalkreuter E."/>
            <person name="Kautsar S.A."/>
            <person name="Yang D."/>
            <person name="Bader C.D."/>
            <person name="Teijaro C.N."/>
            <person name="Fluegel L."/>
            <person name="Davis C.M."/>
            <person name="Simpson J.R."/>
            <person name="Lauterbach L."/>
            <person name="Steele A.D."/>
            <person name="Gui C."/>
            <person name="Meng S."/>
            <person name="Li G."/>
            <person name="Viehrig K."/>
            <person name="Ye F."/>
            <person name="Su P."/>
            <person name="Kiefer A.F."/>
            <person name="Nichols A."/>
            <person name="Cepeda A.J."/>
            <person name="Yan W."/>
            <person name="Fan B."/>
            <person name="Jiang Y."/>
            <person name="Adhikari A."/>
            <person name="Zheng C.-J."/>
            <person name="Schuster L."/>
            <person name="Cowan T.M."/>
            <person name="Smanski M.J."/>
            <person name="Chevrette M.G."/>
            <person name="De Carvalho L.P.S."/>
            <person name="Shen B."/>
        </authorList>
    </citation>
    <scope>NUCLEOTIDE SEQUENCE [LARGE SCALE GENOMIC DNA]</scope>
    <source>
        <strain evidence="4 5">NPDC050671</strain>
    </source>
</reference>
<dbReference type="InterPro" id="IPR001647">
    <property type="entry name" value="HTH_TetR"/>
</dbReference>
<evidence type="ECO:0000256" key="2">
    <source>
        <dbReference type="PROSITE-ProRule" id="PRU00335"/>
    </source>
</evidence>
<dbReference type="SUPFAM" id="SSF48498">
    <property type="entry name" value="Tetracyclin repressor-like, C-terminal domain"/>
    <property type="match status" value="1"/>
</dbReference>
<feature type="DNA-binding region" description="H-T-H motif" evidence="2">
    <location>
        <begin position="36"/>
        <end position="55"/>
    </location>
</feature>
<evidence type="ECO:0000313" key="5">
    <source>
        <dbReference type="Proteomes" id="UP001551658"/>
    </source>
</evidence>